<evidence type="ECO:0000256" key="1">
    <source>
        <dbReference type="ARBA" id="ARBA00022614"/>
    </source>
</evidence>
<feature type="transmembrane region" description="Helical" evidence="4">
    <location>
        <begin position="350"/>
        <end position="369"/>
    </location>
</feature>
<comment type="caution">
    <text evidence="6">The sequence shown here is derived from an EMBL/GenBank/DDBJ whole genome shotgun (WGS) entry which is preliminary data.</text>
</comment>
<reference evidence="6" key="1">
    <citation type="submission" date="2021-04" db="EMBL/GenBank/DDBJ databases">
        <authorList>
            <person name="Chebbi M.A.C M."/>
        </authorList>
    </citation>
    <scope>NUCLEOTIDE SEQUENCE</scope>
</reference>
<evidence type="ECO:0000256" key="3">
    <source>
        <dbReference type="ARBA" id="ARBA00022737"/>
    </source>
</evidence>
<dbReference type="SUPFAM" id="SSF52058">
    <property type="entry name" value="L domain-like"/>
    <property type="match status" value="1"/>
</dbReference>
<dbReference type="AlphaFoldDB" id="A0A8J2EK91"/>
<dbReference type="SMART" id="SM00369">
    <property type="entry name" value="LRR_TYP"/>
    <property type="match status" value="4"/>
</dbReference>
<dbReference type="OrthoDB" id="8861968at2759"/>
<dbReference type="InterPro" id="IPR032675">
    <property type="entry name" value="LRR_dom_sf"/>
</dbReference>
<dbReference type="EMBL" id="CAJNRD030001116">
    <property type="protein sequence ID" value="CAG5075455.1"/>
    <property type="molecule type" value="Genomic_DNA"/>
</dbReference>
<sequence>MIDFSCKMKMKILWSLMSLITLCRMEDFPDCNHDNWHSLETTESARLECGPAFKNLCYCSRICYEGKHQYVVNCTDTKFTSTEPLENLPNKTQVLIFTGNILQKLPWNIFGTLDRIPSLRVIDMSNNKIREISGKAYHHVKNVQRLSLDFNELSLDTQSNHPRVFSNFISLLELHLTDAFEDGQPRDIAETLHEIFFNSHLDQLIKLHLEQNEISDFKDSNVFCNLPNLLDLHLGDNDLNALNFNLSCLHKLRFLDLQHNNFTKILEQDLKTLDTFAKHNQSVTIDLSNNPFDCSCELNPFIKWMKKTKIFVRNKNLLKCNDNGHKKDLQEKKNCVSRVSMFSPSSGSTVAITMLSLILVGLICTLVYLQREDLNKKIIPVIDSVNKRVRYTSILTVDARENDV</sequence>
<dbReference type="Gene3D" id="3.80.10.10">
    <property type="entry name" value="Ribonuclease Inhibitor"/>
    <property type="match status" value="1"/>
</dbReference>
<evidence type="ECO:0000313" key="6">
    <source>
        <dbReference type="EMBL" id="CAG5075455.1"/>
    </source>
</evidence>
<dbReference type="PROSITE" id="PS51450">
    <property type="entry name" value="LRR"/>
    <property type="match status" value="2"/>
</dbReference>
<accession>A0A8J2EK91</accession>
<keyword evidence="1" id="KW-0433">Leucine-rich repeat</keyword>
<evidence type="ECO:0000256" key="2">
    <source>
        <dbReference type="ARBA" id="ARBA00022729"/>
    </source>
</evidence>
<evidence type="ECO:0000256" key="4">
    <source>
        <dbReference type="SAM" id="Phobius"/>
    </source>
</evidence>
<name>A0A8J2EK91_COTCN</name>
<dbReference type="PANTHER" id="PTHR24364">
    <property type="entry name" value="LP06937P"/>
    <property type="match status" value="1"/>
</dbReference>
<evidence type="ECO:0000313" key="7">
    <source>
        <dbReference type="Proteomes" id="UP000786811"/>
    </source>
</evidence>
<feature type="signal peptide" evidence="5">
    <location>
        <begin position="1"/>
        <end position="25"/>
    </location>
</feature>
<keyword evidence="4" id="KW-0472">Membrane</keyword>
<evidence type="ECO:0000256" key="5">
    <source>
        <dbReference type="SAM" id="SignalP"/>
    </source>
</evidence>
<dbReference type="PANTHER" id="PTHR24364:SF18">
    <property type="entry name" value="LP06937P"/>
    <property type="match status" value="1"/>
</dbReference>
<keyword evidence="3" id="KW-0677">Repeat</keyword>
<protein>
    <submittedName>
        <fullName evidence="6">Similar to TPBG: Trophoblast glycoprotein (Homo sapiens)</fullName>
    </submittedName>
</protein>
<dbReference type="Pfam" id="PF13855">
    <property type="entry name" value="LRR_8"/>
    <property type="match status" value="1"/>
</dbReference>
<keyword evidence="2 5" id="KW-0732">Signal</keyword>
<dbReference type="Proteomes" id="UP000786811">
    <property type="component" value="Unassembled WGS sequence"/>
</dbReference>
<keyword evidence="7" id="KW-1185">Reference proteome</keyword>
<keyword evidence="4" id="KW-1133">Transmembrane helix</keyword>
<dbReference type="InterPro" id="IPR003591">
    <property type="entry name" value="Leu-rich_rpt_typical-subtyp"/>
</dbReference>
<dbReference type="GO" id="GO:0016020">
    <property type="term" value="C:membrane"/>
    <property type="evidence" value="ECO:0007669"/>
    <property type="project" value="TreeGrafter"/>
</dbReference>
<gene>
    <name evidence="6" type="ORF">HICCMSTLAB_LOCUS1609</name>
</gene>
<dbReference type="InterPro" id="IPR001611">
    <property type="entry name" value="Leu-rich_rpt"/>
</dbReference>
<organism evidence="6 7">
    <name type="scientific">Cotesia congregata</name>
    <name type="common">Parasitoid wasp</name>
    <name type="synonym">Apanteles congregatus</name>
    <dbReference type="NCBI Taxonomy" id="51543"/>
    <lineage>
        <taxon>Eukaryota</taxon>
        <taxon>Metazoa</taxon>
        <taxon>Ecdysozoa</taxon>
        <taxon>Arthropoda</taxon>
        <taxon>Hexapoda</taxon>
        <taxon>Insecta</taxon>
        <taxon>Pterygota</taxon>
        <taxon>Neoptera</taxon>
        <taxon>Endopterygota</taxon>
        <taxon>Hymenoptera</taxon>
        <taxon>Apocrita</taxon>
        <taxon>Ichneumonoidea</taxon>
        <taxon>Braconidae</taxon>
        <taxon>Microgastrinae</taxon>
        <taxon>Cotesia</taxon>
    </lineage>
</organism>
<keyword evidence="4" id="KW-0812">Transmembrane</keyword>
<proteinExistence type="predicted"/>
<dbReference type="InterPro" id="IPR052286">
    <property type="entry name" value="Wnt_signaling_inhibitor"/>
</dbReference>
<feature type="chain" id="PRO_5035276841" evidence="5">
    <location>
        <begin position="26"/>
        <end position="404"/>
    </location>
</feature>